<dbReference type="EMBL" id="CCKQ01011389">
    <property type="protein sequence ID" value="CDW82954.1"/>
    <property type="molecule type" value="Genomic_DNA"/>
</dbReference>
<gene>
    <name evidence="1" type="primary">Contig7775.g8286</name>
    <name evidence="1" type="ORF">STYLEM_11991</name>
</gene>
<sequence>MPRSEITKLRPAIYQQHQQMIRMYEKLQEQDSKERKNDKEANKILDEIKLLRVNKDQSSIKDQLRKVEIKTHDYQLDQIPPIQSMTNYTNSVALNKKKWPKGKNRPKKTSSFLAVTRQRREENFVQTRQTSPAPGNYVPKYTFVFKRPQTNLFSKSHRFSEEVNAYLDKPLDQVSPFNTEMNITNFDNTLNRSQMSRSQIAHERTKTATNLEKSLEMMNHSTFDRRQMYNASFNSEGTDFTKNKPILCVSFDKQIPRRDITESVIQPHEERFKFQSFYQRKYSTNEANNKFYRLQNLAFDRQSRRKDISPITNSGGFQYNYQEAQDKIKFDESIKKTLPFQREKINYEKLHKKIDLSKLKRPKEIISGKALRRKVMMEDELLIYDLVLRPQIIKQMKLKQEQDKIITVDQLYEEYQRSKQKIEKKKPNYLS</sequence>
<reference evidence="1 2" key="1">
    <citation type="submission" date="2014-06" db="EMBL/GenBank/DDBJ databases">
        <authorList>
            <person name="Swart Estienne"/>
        </authorList>
    </citation>
    <scope>NUCLEOTIDE SEQUENCE [LARGE SCALE GENOMIC DNA]</scope>
    <source>
        <strain evidence="1 2">130c</strain>
    </source>
</reference>
<proteinExistence type="predicted"/>
<evidence type="ECO:0000313" key="2">
    <source>
        <dbReference type="Proteomes" id="UP000039865"/>
    </source>
</evidence>
<dbReference type="Proteomes" id="UP000039865">
    <property type="component" value="Unassembled WGS sequence"/>
</dbReference>
<keyword evidence="2" id="KW-1185">Reference proteome</keyword>
<evidence type="ECO:0000313" key="1">
    <source>
        <dbReference type="EMBL" id="CDW82954.1"/>
    </source>
</evidence>
<dbReference type="AlphaFoldDB" id="A0A078AL79"/>
<accession>A0A078AL79</accession>
<organism evidence="1 2">
    <name type="scientific">Stylonychia lemnae</name>
    <name type="common">Ciliate</name>
    <dbReference type="NCBI Taxonomy" id="5949"/>
    <lineage>
        <taxon>Eukaryota</taxon>
        <taxon>Sar</taxon>
        <taxon>Alveolata</taxon>
        <taxon>Ciliophora</taxon>
        <taxon>Intramacronucleata</taxon>
        <taxon>Spirotrichea</taxon>
        <taxon>Stichotrichia</taxon>
        <taxon>Sporadotrichida</taxon>
        <taxon>Oxytrichidae</taxon>
        <taxon>Stylonychinae</taxon>
        <taxon>Stylonychia</taxon>
    </lineage>
</organism>
<dbReference type="InParanoid" id="A0A078AL79"/>
<protein>
    <submittedName>
        <fullName evidence="1">Uncharacterized protein</fullName>
    </submittedName>
</protein>
<name>A0A078AL79_STYLE</name>